<name>A0A844X9J4_9SPHN</name>
<accession>A0A844X9J4</accession>
<dbReference type="Proteomes" id="UP000461409">
    <property type="component" value="Unassembled WGS sequence"/>
</dbReference>
<gene>
    <name evidence="1" type="ORF">GRF63_01070</name>
</gene>
<keyword evidence="2" id="KW-1185">Reference proteome</keyword>
<reference evidence="1 2" key="2">
    <citation type="submission" date="2020-02" db="EMBL/GenBank/DDBJ databases">
        <title>Erythrobacter dongmakensis sp. nov., isolated from a tidal mudflat.</title>
        <authorList>
            <person name="Kim I.S."/>
        </authorList>
    </citation>
    <scope>NUCLEOTIDE SEQUENCE [LARGE SCALE GENOMIC DNA]</scope>
    <source>
        <strain evidence="1 2">GH3-10</strain>
    </source>
</reference>
<reference evidence="1 2" key="1">
    <citation type="submission" date="2019-12" db="EMBL/GenBank/DDBJ databases">
        <authorList>
            <person name="Lee S.D."/>
        </authorList>
    </citation>
    <scope>NUCLEOTIDE SEQUENCE [LARGE SCALE GENOMIC DNA]</scope>
    <source>
        <strain evidence="1 2">GH3-10</strain>
    </source>
</reference>
<dbReference type="RefSeq" id="WP_160484172.1">
    <property type="nucleotide sequence ID" value="NZ_WUBR01000001.1"/>
</dbReference>
<dbReference type="AlphaFoldDB" id="A0A844X9J4"/>
<proteinExistence type="predicted"/>
<protein>
    <submittedName>
        <fullName evidence="1">Uncharacterized protein</fullName>
    </submittedName>
</protein>
<evidence type="ECO:0000313" key="2">
    <source>
        <dbReference type="Proteomes" id="UP000461409"/>
    </source>
</evidence>
<sequence length="127" mass="13593">MLSLAFIFAAQFAADVLPTGTYSGTCLYPEAVELRAAPGELVSCNQVRITDGSISFGRRGWETRTRFNGTFEGTRLTVDTVTLPNGRNVDVRGVCEVYFSNDAVSTVACTASSNRGAIAANFVVSRL</sequence>
<organism evidence="1 2">
    <name type="scientific">Aurantiacibacter rhizosphaerae</name>
    <dbReference type="NCBI Taxonomy" id="2691582"/>
    <lineage>
        <taxon>Bacteria</taxon>
        <taxon>Pseudomonadati</taxon>
        <taxon>Pseudomonadota</taxon>
        <taxon>Alphaproteobacteria</taxon>
        <taxon>Sphingomonadales</taxon>
        <taxon>Erythrobacteraceae</taxon>
        <taxon>Aurantiacibacter</taxon>
    </lineage>
</organism>
<evidence type="ECO:0000313" key="1">
    <source>
        <dbReference type="EMBL" id="MWV26483.1"/>
    </source>
</evidence>
<comment type="caution">
    <text evidence="1">The sequence shown here is derived from an EMBL/GenBank/DDBJ whole genome shotgun (WGS) entry which is preliminary data.</text>
</comment>
<dbReference type="EMBL" id="WUBR01000001">
    <property type="protein sequence ID" value="MWV26483.1"/>
    <property type="molecule type" value="Genomic_DNA"/>
</dbReference>